<organism evidence="2 3">
    <name type="scientific">Colocasia esculenta</name>
    <name type="common">Wild taro</name>
    <name type="synonym">Arum esculentum</name>
    <dbReference type="NCBI Taxonomy" id="4460"/>
    <lineage>
        <taxon>Eukaryota</taxon>
        <taxon>Viridiplantae</taxon>
        <taxon>Streptophyta</taxon>
        <taxon>Embryophyta</taxon>
        <taxon>Tracheophyta</taxon>
        <taxon>Spermatophyta</taxon>
        <taxon>Magnoliopsida</taxon>
        <taxon>Liliopsida</taxon>
        <taxon>Araceae</taxon>
        <taxon>Aroideae</taxon>
        <taxon>Colocasieae</taxon>
        <taxon>Colocasia</taxon>
    </lineage>
</organism>
<sequence>MLGGGRGQAGQRQQHGSGSGSASAGRQWQRSCGAAQGGQRQRQRGGRPRLVAGRPRAASGDRRRLAAAPSRRAGEPGESISGPERQQRRLRPPLPVSKGAPGLMPPRGEEETEEEGMRDNCCAKRRRVRWCEGVS</sequence>
<feature type="region of interest" description="Disordered" evidence="1">
    <location>
        <begin position="1"/>
        <end position="119"/>
    </location>
</feature>
<feature type="compositionally biased region" description="Low complexity" evidence="1">
    <location>
        <begin position="9"/>
        <end position="27"/>
    </location>
</feature>
<dbReference type="Proteomes" id="UP000652761">
    <property type="component" value="Unassembled WGS sequence"/>
</dbReference>
<dbReference type="AlphaFoldDB" id="A0A843V6T2"/>
<proteinExistence type="predicted"/>
<keyword evidence="3" id="KW-1185">Reference proteome</keyword>
<accession>A0A843V6T2</accession>
<evidence type="ECO:0000313" key="2">
    <source>
        <dbReference type="EMBL" id="MQL88403.1"/>
    </source>
</evidence>
<gene>
    <name evidence="2" type="ORF">Taro_020961</name>
</gene>
<name>A0A843V6T2_COLES</name>
<dbReference type="EMBL" id="NMUH01001053">
    <property type="protein sequence ID" value="MQL88403.1"/>
    <property type="molecule type" value="Genomic_DNA"/>
</dbReference>
<comment type="caution">
    <text evidence="2">The sequence shown here is derived from an EMBL/GenBank/DDBJ whole genome shotgun (WGS) entry which is preliminary data.</text>
</comment>
<evidence type="ECO:0000313" key="3">
    <source>
        <dbReference type="Proteomes" id="UP000652761"/>
    </source>
</evidence>
<protein>
    <submittedName>
        <fullName evidence="2">Uncharacterized protein</fullName>
    </submittedName>
</protein>
<evidence type="ECO:0000256" key="1">
    <source>
        <dbReference type="SAM" id="MobiDB-lite"/>
    </source>
</evidence>
<reference evidence="2" key="1">
    <citation type="submission" date="2017-07" db="EMBL/GenBank/DDBJ databases">
        <title>Taro Niue Genome Assembly and Annotation.</title>
        <authorList>
            <person name="Atibalentja N."/>
            <person name="Keating K."/>
            <person name="Fields C.J."/>
        </authorList>
    </citation>
    <scope>NUCLEOTIDE SEQUENCE</scope>
    <source>
        <strain evidence="2">Niue_2</strain>
        <tissue evidence="2">Leaf</tissue>
    </source>
</reference>